<dbReference type="AlphaFoldDB" id="A0A498KF92"/>
<evidence type="ECO:0000259" key="1">
    <source>
        <dbReference type="Pfam" id="PF01370"/>
    </source>
</evidence>
<accession>A0A498KF92</accession>
<dbReference type="PANTHER" id="PTHR32487">
    <property type="entry name" value="3-OXO-DELTA(4,5)-STEROID 5-BETA-REDUCTASE"/>
    <property type="match status" value="1"/>
</dbReference>
<feature type="domain" description="NAD-dependent epimerase/dehydratase" evidence="1">
    <location>
        <begin position="18"/>
        <end position="119"/>
    </location>
</feature>
<dbReference type="SUPFAM" id="SSF51735">
    <property type="entry name" value="NAD(P)-binding Rossmann-fold domains"/>
    <property type="match status" value="1"/>
</dbReference>
<dbReference type="InterPro" id="IPR001509">
    <property type="entry name" value="Epimerase_deHydtase"/>
</dbReference>
<evidence type="ECO:0000313" key="3">
    <source>
        <dbReference type="Proteomes" id="UP000290289"/>
    </source>
</evidence>
<dbReference type="Gene3D" id="3.40.50.720">
    <property type="entry name" value="NAD(P)-binding Rossmann-like Domain"/>
    <property type="match status" value="2"/>
</dbReference>
<name>A0A498KF92_MALDO</name>
<gene>
    <name evidence="2" type="ORF">DVH24_038496</name>
</gene>
<reference evidence="2 3" key="1">
    <citation type="submission" date="2018-10" db="EMBL/GenBank/DDBJ databases">
        <title>A high-quality apple genome assembly.</title>
        <authorList>
            <person name="Hu J."/>
        </authorList>
    </citation>
    <scope>NUCLEOTIDE SEQUENCE [LARGE SCALE GENOMIC DNA]</scope>
    <source>
        <strain evidence="3">cv. HFTH1</strain>
        <tissue evidence="2">Young leaf</tissue>
    </source>
</reference>
<protein>
    <recommendedName>
        <fullName evidence="1">NAD-dependent epimerase/dehydratase domain-containing protein</fullName>
    </recommendedName>
</protein>
<keyword evidence="3" id="KW-1185">Reference proteome</keyword>
<proteinExistence type="predicted"/>
<organism evidence="2 3">
    <name type="scientific">Malus domestica</name>
    <name type="common">Apple</name>
    <name type="synonym">Pyrus malus</name>
    <dbReference type="NCBI Taxonomy" id="3750"/>
    <lineage>
        <taxon>Eukaryota</taxon>
        <taxon>Viridiplantae</taxon>
        <taxon>Streptophyta</taxon>
        <taxon>Embryophyta</taxon>
        <taxon>Tracheophyta</taxon>
        <taxon>Spermatophyta</taxon>
        <taxon>Magnoliopsida</taxon>
        <taxon>eudicotyledons</taxon>
        <taxon>Gunneridae</taxon>
        <taxon>Pentapetalae</taxon>
        <taxon>rosids</taxon>
        <taxon>fabids</taxon>
        <taxon>Rosales</taxon>
        <taxon>Rosaceae</taxon>
        <taxon>Amygdaloideae</taxon>
        <taxon>Maleae</taxon>
        <taxon>Malus</taxon>
    </lineage>
</organism>
<dbReference type="PANTHER" id="PTHR32487:SF12">
    <property type="entry name" value="3-OXO-DELTA(4,5)-STEROID 5-BETA-REDUCTASE"/>
    <property type="match status" value="1"/>
</dbReference>
<evidence type="ECO:0000313" key="2">
    <source>
        <dbReference type="EMBL" id="RXI04222.1"/>
    </source>
</evidence>
<dbReference type="STRING" id="3750.A0A498KF92"/>
<dbReference type="Pfam" id="PF01370">
    <property type="entry name" value="Epimerase"/>
    <property type="match status" value="1"/>
</dbReference>
<dbReference type="EMBL" id="RDQH01000329">
    <property type="protein sequence ID" value="RXI04222.1"/>
    <property type="molecule type" value="Genomic_DNA"/>
</dbReference>
<comment type="caution">
    <text evidence="2">The sequence shown here is derived from an EMBL/GenBank/DDBJ whole genome shotgun (WGS) entry which is preliminary data.</text>
</comment>
<sequence length="309" mass="35244">MAAEETKNPEVGIEHVVAIFGVTGLVGKVLARELVTKPKWKVYGIARKLEIMLPIDQCSSNFHFIQCDLLNPSETKDWLSLLQDVTLVFWLTWPSQCQLDSIECCEQNKTMMSNALDSIVLKAKALQHVSLQTGMKHYVSLQGPFDDEVEARYYNEDCPRVDKGCNFYYVLEDLIKEGWPSYNAINGPSFTWKEIWTALGEKFGVEVIQESAFSEEFWYSKSLADKQEGWKEIVAEKGLVQTEMENLANWEFLDVLFRCPFKLLGTQNKVDRLRFTVRVFLSPIFTHLVPSLTLTAKGAEIEPIISGKP</sequence>
<dbReference type="Proteomes" id="UP000290289">
    <property type="component" value="Chromosome 3"/>
</dbReference>
<dbReference type="InterPro" id="IPR036291">
    <property type="entry name" value="NAD(P)-bd_dom_sf"/>
</dbReference>